<feature type="binding site" evidence="8">
    <location>
        <position position="193"/>
    </location>
    <ligand>
        <name>Mg(2+)</name>
        <dbReference type="ChEBI" id="CHEBI:18420"/>
    </ligand>
</feature>
<sequence length="413" mass="45067">MKFVDEASIRVEAGKGGNGCLSFRREKYIAKGGPDGGDGGDGGSIYLVGDADLNTLVDYRFQPRYRAKSGESGKGKDQTGAKGDDIYLRVPLGTSIFDDETGEYLGDVSEEKEEILVAQGGFHGLGNVRFKSSTNRAPRQTKPGSPGELKNLRLELKLLADVGLLGLPNAGKSTLISAVSAARPKIADYPFTTLVPNLGVVTVGDDHSFVIADIPGLIEGAADGAGLGVQFLKHLSRTRLLLHLIDLAPMDGSDPVENFKIIERELAKYSEGIANKERWLVLTKTDLIPKGDLETRVAEIKAALKVDALAIETLDLEKTELDDHEYRISAVTGDGTRQLMNDIQMHLTELKARLAEEAASGADKHELEIVKEVHQYSLDQREKRRARRLGREVANEDDDEDGDDYDVEVHYEP</sequence>
<dbReference type="AlphaFoldDB" id="E0Y031"/>
<dbReference type="EC" id="3.6.5.-" evidence="8"/>
<dbReference type="InterPro" id="IPR006169">
    <property type="entry name" value="GTP1_OBG_dom"/>
</dbReference>
<keyword evidence="4 8" id="KW-0547">Nucleotide-binding</keyword>
<proteinExistence type="inferred from homology"/>
<evidence type="ECO:0000256" key="5">
    <source>
        <dbReference type="ARBA" id="ARBA00022801"/>
    </source>
</evidence>
<comment type="function">
    <text evidence="8">An essential GTPase which binds GTP, GDP and possibly (p)ppGpp with moderate affinity, with high nucleotide exchange rates and a fairly low GTP hydrolysis rate. Plays a role in control of the cell cycle, stress response, ribosome biogenesis and in those bacteria that undergo differentiation, in morphogenesis control.</text>
</comment>
<dbReference type="EMBL" id="GU474936">
    <property type="protein sequence ID" value="ADI20022.1"/>
    <property type="molecule type" value="Genomic_DNA"/>
</dbReference>
<feature type="domain" description="OBG-type G" evidence="10">
    <location>
        <begin position="160"/>
        <end position="348"/>
    </location>
</feature>
<feature type="compositionally biased region" description="Acidic residues" evidence="9">
    <location>
        <begin position="395"/>
        <end position="406"/>
    </location>
</feature>
<dbReference type="Pfam" id="PF01018">
    <property type="entry name" value="GTP1_OBG"/>
    <property type="match status" value="1"/>
</dbReference>
<reference evidence="12" key="1">
    <citation type="journal article" date="2011" name="Environ. Microbiol.">
        <title>Time-series analyses of Monterey Bay coastal microbial picoplankton using a 'genome proxy' microarray.</title>
        <authorList>
            <person name="Rich V.I."/>
            <person name="Pham V.D."/>
            <person name="Eppley J."/>
            <person name="Shi Y."/>
            <person name="DeLong E.F."/>
        </authorList>
    </citation>
    <scope>NUCLEOTIDE SEQUENCE</scope>
</reference>
<dbReference type="NCBIfam" id="NF008956">
    <property type="entry name" value="PRK12299.1"/>
    <property type="match status" value="1"/>
</dbReference>
<dbReference type="InterPro" id="IPR006074">
    <property type="entry name" value="GTP1-OBG_CS"/>
</dbReference>
<dbReference type="HAMAP" id="MF_01454">
    <property type="entry name" value="GTPase_Obg"/>
    <property type="match status" value="1"/>
</dbReference>
<dbReference type="GO" id="GO:0042254">
    <property type="term" value="P:ribosome biogenesis"/>
    <property type="evidence" value="ECO:0007669"/>
    <property type="project" value="UniProtKB-UniRule"/>
</dbReference>
<keyword evidence="5 8" id="KW-0378">Hydrolase</keyword>
<dbReference type="PROSITE" id="PS51710">
    <property type="entry name" value="G_OBG"/>
    <property type="match status" value="1"/>
</dbReference>
<evidence type="ECO:0000256" key="8">
    <source>
        <dbReference type="HAMAP-Rule" id="MF_01454"/>
    </source>
</evidence>
<dbReference type="NCBIfam" id="TIGR02729">
    <property type="entry name" value="Obg_CgtA"/>
    <property type="match status" value="1"/>
</dbReference>
<organism evidence="12">
    <name type="scientific">uncultured gamma proteobacterium EB000_65A11</name>
    <dbReference type="NCBI Taxonomy" id="710972"/>
    <lineage>
        <taxon>Bacteria</taxon>
        <taxon>Pseudomonadati</taxon>
        <taxon>Pseudomonadota</taxon>
        <taxon>Gammaproteobacteria</taxon>
        <taxon>environmental samples</taxon>
    </lineage>
</organism>
<protein>
    <recommendedName>
        <fullName evidence="8">GTPase Obg</fullName>
        <ecNumber evidence="8">3.6.5.-</ecNumber>
    </recommendedName>
    <alternativeName>
        <fullName evidence="8">GTP-binding protein Obg</fullName>
    </alternativeName>
</protein>
<dbReference type="Pfam" id="PF01926">
    <property type="entry name" value="MMR_HSR1"/>
    <property type="match status" value="1"/>
</dbReference>
<dbReference type="GO" id="GO:0005737">
    <property type="term" value="C:cytoplasm"/>
    <property type="evidence" value="ECO:0007669"/>
    <property type="project" value="UniProtKB-SubCell"/>
</dbReference>
<dbReference type="GO" id="GO:0003924">
    <property type="term" value="F:GTPase activity"/>
    <property type="evidence" value="ECO:0007669"/>
    <property type="project" value="UniProtKB-UniRule"/>
</dbReference>
<dbReference type="Gene3D" id="3.40.50.300">
    <property type="entry name" value="P-loop containing nucleotide triphosphate hydrolases"/>
    <property type="match status" value="1"/>
</dbReference>
<dbReference type="InterPro" id="IPR031167">
    <property type="entry name" value="G_OBG"/>
</dbReference>
<keyword evidence="2 8" id="KW-0963">Cytoplasm</keyword>
<evidence type="ECO:0000313" key="12">
    <source>
        <dbReference type="EMBL" id="ADI20022.1"/>
    </source>
</evidence>
<name>E0Y031_9GAMM</name>
<dbReference type="GO" id="GO:0000287">
    <property type="term" value="F:magnesium ion binding"/>
    <property type="evidence" value="ECO:0007669"/>
    <property type="project" value="InterPro"/>
</dbReference>
<comment type="cofactor">
    <cofactor evidence="8">
        <name>Mg(2+)</name>
        <dbReference type="ChEBI" id="CHEBI:18420"/>
    </cofactor>
</comment>
<keyword evidence="6 8" id="KW-0460">Magnesium</keyword>
<dbReference type="InterPro" id="IPR045086">
    <property type="entry name" value="OBG_GTPase"/>
</dbReference>
<evidence type="ECO:0000256" key="4">
    <source>
        <dbReference type="ARBA" id="ARBA00022741"/>
    </source>
</evidence>
<keyword evidence="7 8" id="KW-0342">GTP-binding</keyword>
<feature type="binding site" evidence="8">
    <location>
        <begin position="283"/>
        <end position="286"/>
    </location>
    <ligand>
        <name>GTP</name>
        <dbReference type="ChEBI" id="CHEBI:37565"/>
    </ligand>
</feature>
<evidence type="ECO:0000256" key="6">
    <source>
        <dbReference type="ARBA" id="ARBA00022842"/>
    </source>
</evidence>
<dbReference type="NCBIfam" id="NF008955">
    <property type="entry name" value="PRK12297.1"/>
    <property type="match status" value="1"/>
</dbReference>
<dbReference type="PRINTS" id="PR00326">
    <property type="entry name" value="GTP1OBG"/>
</dbReference>
<dbReference type="PIRSF" id="PIRSF002401">
    <property type="entry name" value="GTP_bd_Obg/CgtA"/>
    <property type="match status" value="1"/>
</dbReference>
<dbReference type="SUPFAM" id="SSF82051">
    <property type="entry name" value="Obg GTP-binding protein N-terminal domain"/>
    <property type="match status" value="1"/>
</dbReference>
<dbReference type="CDD" id="cd01898">
    <property type="entry name" value="Obg"/>
    <property type="match status" value="1"/>
</dbReference>
<dbReference type="PROSITE" id="PS51883">
    <property type="entry name" value="OBG"/>
    <property type="match status" value="1"/>
</dbReference>
<dbReference type="Gene3D" id="2.70.210.12">
    <property type="entry name" value="GTP1/OBG domain"/>
    <property type="match status" value="1"/>
</dbReference>
<dbReference type="InterPro" id="IPR006073">
    <property type="entry name" value="GTP-bd"/>
</dbReference>
<dbReference type="PANTHER" id="PTHR11702">
    <property type="entry name" value="DEVELOPMENTALLY REGULATED GTP-BINDING PROTEIN-RELATED"/>
    <property type="match status" value="1"/>
</dbReference>
<dbReference type="InterPro" id="IPR014100">
    <property type="entry name" value="GTP-bd_Obg/CgtA"/>
</dbReference>
<evidence type="ECO:0000256" key="2">
    <source>
        <dbReference type="ARBA" id="ARBA00022490"/>
    </source>
</evidence>
<dbReference type="GO" id="GO:0043022">
    <property type="term" value="F:ribosome binding"/>
    <property type="evidence" value="ECO:0007669"/>
    <property type="project" value="UniProtKB-ARBA"/>
</dbReference>
<comment type="subcellular location">
    <subcellularLocation>
        <location evidence="8">Cytoplasm</location>
    </subcellularLocation>
</comment>
<feature type="domain" description="Obg" evidence="11">
    <location>
        <begin position="1"/>
        <end position="159"/>
    </location>
</feature>
<dbReference type="PANTHER" id="PTHR11702:SF31">
    <property type="entry name" value="MITOCHONDRIAL RIBOSOME-ASSOCIATED GTPASE 2"/>
    <property type="match status" value="1"/>
</dbReference>
<comment type="subunit">
    <text evidence="8">Monomer.</text>
</comment>
<feature type="binding site" evidence="8">
    <location>
        <begin position="166"/>
        <end position="173"/>
    </location>
    <ligand>
        <name>GTP</name>
        <dbReference type="ChEBI" id="CHEBI:37565"/>
    </ligand>
</feature>
<feature type="binding site" evidence="8">
    <location>
        <begin position="191"/>
        <end position="195"/>
    </location>
    <ligand>
        <name>GTP</name>
        <dbReference type="ChEBI" id="CHEBI:37565"/>
    </ligand>
</feature>
<evidence type="ECO:0000256" key="3">
    <source>
        <dbReference type="ARBA" id="ARBA00022723"/>
    </source>
</evidence>
<accession>E0Y031</accession>
<evidence type="ECO:0000259" key="10">
    <source>
        <dbReference type="PROSITE" id="PS51710"/>
    </source>
</evidence>
<evidence type="ECO:0000256" key="1">
    <source>
        <dbReference type="ARBA" id="ARBA00007699"/>
    </source>
</evidence>
<feature type="binding site" evidence="8">
    <location>
        <position position="173"/>
    </location>
    <ligand>
        <name>Mg(2+)</name>
        <dbReference type="ChEBI" id="CHEBI:18420"/>
    </ligand>
</feature>
<feature type="binding site" evidence="8">
    <location>
        <begin position="329"/>
        <end position="331"/>
    </location>
    <ligand>
        <name>GTP</name>
        <dbReference type="ChEBI" id="CHEBI:37565"/>
    </ligand>
</feature>
<comment type="similarity">
    <text evidence="1 8">Belongs to the TRAFAC class OBG-HflX-like GTPase superfamily. OBG GTPase family.</text>
</comment>
<dbReference type="InterPro" id="IPR027417">
    <property type="entry name" value="P-loop_NTPase"/>
</dbReference>
<evidence type="ECO:0000256" key="9">
    <source>
        <dbReference type="SAM" id="MobiDB-lite"/>
    </source>
</evidence>
<dbReference type="GO" id="GO:0005525">
    <property type="term" value="F:GTP binding"/>
    <property type="evidence" value="ECO:0007669"/>
    <property type="project" value="UniProtKB-UniRule"/>
</dbReference>
<keyword evidence="3 8" id="KW-0479">Metal-binding</keyword>
<feature type="binding site" evidence="8">
    <location>
        <begin position="213"/>
        <end position="216"/>
    </location>
    <ligand>
        <name>GTP</name>
        <dbReference type="ChEBI" id="CHEBI:37565"/>
    </ligand>
</feature>
<dbReference type="FunFam" id="2.70.210.12:FF:000001">
    <property type="entry name" value="GTPase Obg"/>
    <property type="match status" value="1"/>
</dbReference>
<dbReference type="InterPro" id="IPR036726">
    <property type="entry name" value="GTP1_OBG_dom_sf"/>
</dbReference>
<feature type="region of interest" description="Disordered" evidence="9">
    <location>
        <begin position="378"/>
        <end position="413"/>
    </location>
</feature>
<dbReference type="SUPFAM" id="SSF52540">
    <property type="entry name" value="P-loop containing nucleoside triphosphate hydrolases"/>
    <property type="match status" value="1"/>
</dbReference>
<gene>
    <name evidence="8" type="primary">obg</name>
</gene>
<evidence type="ECO:0000256" key="7">
    <source>
        <dbReference type="ARBA" id="ARBA00023134"/>
    </source>
</evidence>
<evidence type="ECO:0000259" key="11">
    <source>
        <dbReference type="PROSITE" id="PS51883"/>
    </source>
</evidence>
<dbReference type="PROSITE" id="PS00905">
    <property type="entry name" value="GTP1_OBG"/>
    <property type="match status" value="1"/>
</dbReference>